<dbReference type="Proteomes" id="UP001061958">
    <property type="component" value="Unassembled WGS sequence"/>
</dbReference>
<evidence type="ECO:0000313" key="3">
    <source>
        <dbReference type="Proteomes" id="UP001061958"/>
    </source>
</evidence>
<comment type="caution">
    <text evidence="2">The sequence shown here is derived from an EMBL/GenBank/DDBJ whole genome shotgun (WGS) entry which is preliminary data.</text>
</comment>
<keyword evidence="3" id="KW-1185">Reference proteome</keyword>
<accession>A0A9C7Q172</accession>
<dbReference type="GO" id="GO:0016887">
    <property type="term" value="F:ATP hydrolysis activity"/>
    <property type="evidence" value="ECO:0007669"/>
    <property type="project" value="InterPro"/>
</dbReference>
<evidence type="ECO:0000313" key="2">
    <source>
        <dbReference type="EMBL" id="GJQ13287.1"/>
    </source>
</evidence>
<sequence length="767" mass="86666">MCLDDMRKAKRLCFVYSVDSTCTKFPFCLRKLLPLLGRQGVWKSGRTLKTRPYVYSTPLYRCCVQHKDEQQLKVAVTKREETTHIKFVCGKGGVGKTTCAAAYGVFLAEQGYRTLIVSTDPAHSLADSLDIDIKKGEIVPVIGCENLWALEVDTTAAVGEFRDAVSNLTSINQTIDKELQEWASRLGIEEFRDILDNIPPGADEFIALTKVFISSETTSRKYDYLVIDTAPTGHTIRLLAFPDFLSRFLSKALSLRGKLDSALNRVNNLFSLVKDKNSFNKNVISNAVKRITQFQEDMQQFHDQLRDTSRTNFVVVTIASNLSLEESTRLVCYLKTQQFHVERLIVNQLISADTKAAYWHSLMKGQQRILSRIKETVTDKPIIQIPYLGAEVEGLKGVHQLSKYLDDNLNRTENKVFDEWLVKMNNLNRRDDDVSLSVESKSQYIFVGGKGGVGKTSISTALSVCMSKERRVLIISTDPAHSLGDALETKLSGSPTFIKDNLYAMEIDPEQSIEEFRQLLLDLQMEGSNSWGSEVVRTLGLGDFMDILDNPPPGTDELVALTKVMELVDLRQFDLVIVDTAPTGHTLRLLAFPEFIERLLGRVLSLKKRLDGAIGMVTNLFRRSDVNSSIQETVSRIEKFRSRMVLLRNIITHEKWTSFCVVTIPTELSYQETMRLLQSLSSSQVKVLAVFVNQVISSVLEDESFQEVVRVQSKYLEKLSKLAKDNSVPLVSMPFFDMEVRGLSGLRIFSKLLLYDLHYKQSMNKST</sequence>
<reference evidence="2" key="2">
    <citation type="submission" date="2022-01" db="EMBL/GenBank/DDBJ databases">
        <authorList>
            <person name="Hirooka S."/>
            <person name="Miyagishima S.Y."/>
        </authorList>
    </citation>
    <scope>NUCLEOTIDE SEQUENCE</scope>
    <source>
        <strain evidence="2">NBRC 102759</strain>
    </source>
</reference>
<dbReference type="EMBL" id="BQMJ01000042">
    <property type="protein sequence ID" value="GJQ13287.1"/>
    <property type="molecule type" value="Genomic_DNA"/>
</dbReference>
<protein>
    <recommendedName>
        <fullName evidence="1">ArsA/GET3 Anion-transporting ATPase-like domain-containing protein</fullName>
    </recommendedName>
</protein>
<reference evidence="2" key="1">
    <citation type="journal article" date="2022" name="Proc. Natl. Acad. Sci. U.S.A.">
        <title>Life cycle and functional genomics of the unicellular red alga Galdieria for elucidating algal and plant evolution and industrial use.</title>
        <authorList>
            <person name="Hirooka S."/>
            <person name="Itabashi T."/>
            <person name="Ichinose T.M."/>
            <person name="Onuma R."/>
            <person name="Fujiwara T."/>
            <person name="Yamashita S."/>
            <person name="Jong L.W."/>
            <person name="Tomita R."/>
            <person name="Iwane A.H."/>
            <person name="Miyagishima S.Y."/>
        </authorList>
    </citation>
    <scope>NUCLEOTIDE SEQUENCE</scope>
    <source>
        <strain evidence="2">NBRC 102759</strain>
    </source>
</reference>
<dbReference type="InterPro" id="IPR016300">
    <property type="entry name" value="ATPase_ArsA/GET3"/>
</dbReference>
<dbReference type="SUPFAM" id="SSF52540">
    <property type="entry name" value="P-loop containing nucleoside triphosphate hydrolases"/>
    <property type="match status" value="2"/>
</dbReference>
<feature type="domain" description="ArsA/GET3 Anion-transporting ATPase-like" evidence="1">
    <location>
        <begin position="443"/>
        <end position="753"/>
    </location>
</feature>
<dbReference type="Pfam" id="PF02374">
    <property type="entry name" value="ArsA_ATPase"/>
    <property type="match status" value="2"/>
</dbReference>
<dbReference type="GO" id="GO:0043529">
    <property type="term" value="C:GET complex"/>
    <property type="evidence" value="ECO:0007669"/>
    <property type="project" value="TreeGrafter"/>
</dbReference>
<dbReference type="CDD" id="cd02035">
    <property type="entry name" value="ArsA"/>
    <property type="match status" value="2"/>
</dbReference>
<dbReference type="InterPro" id="IPR025723">
    <property type="entry name" value="ArsA/GET3_ATPase-like"/>
</dbReference>
<dbReference type="GO" id="GO:0005524">
    <property type="term" value="F:ATP binding"/>
    <property type="evidence" value="ECO:0007669"/>
    <property type="project" value="InterPro"/>
</dbReference>
<dbReference type="NCBIfam" id="TIGR00345">
    <property type="entry name" value="GET3_arsA_TRC40"/>
    <property type="match status" value="2"/>
</dbReference>
<dbReference type="Gene3D" id="3.40.50.300">
    <property type="entry name" value="P-loop containing nucleotide triphosphate hydrolases"/>
    <property type="match status" value="2"/>
</dbReference>
<dbReference type="GO" id="GO:0071816">
    <property type="term" value="P:tail-anchored membrane protein insertion into ER membrane"/>
    <property type="evidence" value="ECO:0007669"/>
    <property type="project" value="TreeGrafter"/>
</dbReference>
<gene>
    <name evidence="2" type="ORF">GpartN1_g5078.t1</name>
</gene>
<name>A0A9C7Q172_9RHOD</name>
<dbReference type="PANTHER" id="PTHR10803">
    <property type="entry name" value="ARSENICAL PUMP-DRIVING ATPASE ARSENITE-TRANSLOCATING ATPASE"/>
    <property type="match status" value="1"/>
</dbReference>
<feature type="domain" description="ArsA/GET3 Anion-transporting ATPase-like" evidence="1">
    <location>
        <begin position="85"/>
        <end position="405"/>
    </location>
</feature>
<dbReference type="InterPro" id="IPR027417">
    <property type="entry name" value="P-loop_NTPase"/>
</dbReference>
<dbReference type="AlphaFoldDB" id="A0A9C7Q172"/>
<dbReference type="PANTHER" id="PTHR10803:SF0">
    <property type="entry name" value="ATPASE GET3B"/>
    <property type="match status" value="1"/>
</dbReference>
<proteinExistence type="predicted"/>
<evidence type="ECO:0000259" key="1">
    <source>
        <dbReference type="Pfam" id="PF02374"/>
    </source>
</evidence>
<organism evidence="2 3">
    <name type="scientific">Galdieria partita</name>
    <dbReference type="NCBI Taxonomy" id="83374"/>
    <lineage>
        <taxon>Eukaryota</taxon>
        <taxon>Rhodophyta</taxon>
        <taxon>Bangiophyceae</taxon>
        <taxon>Galdieriales</taxon>
        <taxon>Galdieriaceae</taxon>
        <taxon>Galdieria</taxon>
    </lineage>
</organism>
<dbReference type="OrthoDB" id="1770at2759"/>